<comment type="caution">
    <text evidence="1">The sequence shown here is derived from an EMBL/GenBank/DDBJ whole genome shotgun (WGS) entry which is preliminary data.</text>
</comment>
<gene>
    <name evidence="1" type="ORF">CEXT_759711</name>
</gene>
<protein>
    <submittedName>
        <fullName evidence="1">Uncharacterized protein</fullName>
    </submittedName>
</protein>
<evidence type="ECO:0000313" key="2">
    <source>
        <dbReference type="Proteomes" id="UP001054945"/>
    </source>
</evidence>
<organism evidence="1 2">
    <name type="scientific">Caerostris extrusa</name>
    <name type="common">Bark spider</name>
    <name type="synonym">Caerostris bankana</name>
    <dbReference type="NCBI Taxonomy" id="172846"/>
    <lineage>
        <taxon>Eukaryota</taxon>
        <taxon>Metazoa</taxon>
        <taxon>Ecdysozoa</taxon>
        <taxon>Arthropoda</taxon>
        <taxon>Chelicerata</taxon>
        <taxon>Arachnida</taxon>
        <taxon>Araneae</taxon>
        <taxon>Araneomorphae</taxon>
        <taxon>Entelegynae</taxon>
        <taxon>Araneoidea</taxon>
        <taxon>Araneidae</taxon>
        <taxon>Caerostris</taxon>
    </lineage>
</organism>
<keyword evidence="2" id="KW-1185">Reference proteome</keyword>
<evidence type="ECO:0000313" key="1">
    <source>
        <dbReference type="EMBL" id="GIX77565.1"/>
    </source>
</evidence>
<accession>A0AAV4N001</accession>
<dbReference type="EMBL" id="BPLR01020338">
    <property type="protein sequence ID" value="GIX77565.1"/>
    <property type="molecule type" value="Genomic_DNA"/>
</dbReference>
<dbReference type="AlphaFoldDB" id="A0AAV4N001"/>
<reference evidence="1 2" key="1">
    <citation type="submission" date="2021-06" db="EMBL/GenBank/DDBJ databases">
        <title>Caerostris extrusa draft genome.</title>
        <authorList>
            <person name="Kono N."/>
            <person name="Arakawa K."/>
        </authorList>
    </citation>
    <scope>NUCLEOTIDE SEQUENCE [LARGE SCALE GENOMIC DNA]</scope>
</reference>
<proteinExistence type="predicted"/>
<sequence>MITTPSMPILSAIHMPPEFYSFSNRFDMTIILISSNLFLVVRARPSTSKPRFRKLQSLYDTMSKAYDYNSFHAIPFSNPHVGGILFFLKPFRHEHYSHLVELVPCCSCSPLHF</sequence>
<name>A0AAV4N001_CAEEX</name>
<dbReference type="Proteomes" id="UP001054945">
    <property type="component" value="Unassembled WGS sequence"/>
</dbReference>